<evidence type="ECO:0000256" key="5">
    <source>
        <dbReference type="ARBA" id="ARBA00023136"/>
    </source>
</evidence>
<feature type="transmembrane region" description="Helical" evidence="6">
    <location>
        <begin position="408"/>
        <end position="429"/>
    </location>
</feature>
<dbReference type="GO" id="GO:0035435">
    <property type="term" value="P:phosphate ion transmembrane transport"/>
    <property type="evidence" value="ECO:0007669"/>
    <property type="project" value="InterPro"/>
</dbReference>
<evidence type="ECO:0000256" key="2">
    <source>
        <dbReference type="ARBA" id="ARBA00022448"/>
    </source>
</evidence>
<feature type="transmembrane region" description="Helical" evidence="6">
    <location>
        <begin position="230"/>
        <end position="247"/>
    </location>
</feature>
<reference evidence="7" key="1">
    <citation type="submission" date="2019-09" db="EMBL/GenBank/DDBJ databases">
        <title>Characterisation of the sponge microbiome using genome-centric metagenomics.</title>
        <authorList>
            <person name="Engelberts J.P."/>
            <person name="Robbins S.J."/>
            <person name="De Goeij J.M."/>
            <person name="Aranda M."/>
            <person name="Bell S.C."/>
            <person name="Webster N.S."/>
        </authorList>
    </citation>
    <scope>NUCLEOTIDE SEQUENCE</scope>
    <source>
        <strain evidence="7">SB0662_bin_9</strain>
    </source>
</reference>
<comment type="caution">
    <text evidence="7">The sequence shown here is derived from an EMBL/GenBank/DDBJ whole genome shotgun (WGS) entry which is preliminary data.</text>
</comment>
<evidence type="ECO:0000256" key="4">
    <source>
        <dbReference type="ARBA" id="ARBA00022989"/>
    </source>
</evidence>
<keyword evidence="5 6" id="KW-0472">Membrane</keyword>
<dbReference type="AlphaFoldDB" id="A0A6B1DPC8"/>
<dbReference type="GO" id="GO:0005886">
    <property type="term" value="C:plasma membrane"/>
    <property type="evidence" value="ECO:0007669"/>
    <property type="project" value="TreeGrafter"/>
</dbReference>
<dbReference type="GO" id="GO:0005315">
    <property type="term" value="F:phosphate transmembrane transporter activity"/>
    <property type="evidence" value="ECO:0007669"/>
    <property type="project" value="InterPro"/>
</dbReference>
<gene>
    <name evidence="7" type="ORF">F4Y08_03010</name>
</gene>
<dbReference type="GO" id="GO:0030504">
    <property type="term" value="F:inorganic diphosphate transmembrane transporter activity"/>
    <property type="evidence" value="ECO:0007669"/>
    <property type="project" value="TreeGrafter"/>
</dbReference>
<feature type="transmembrane region" description="Helical" evidence="6">
    <location>
        <begin position="385"/>
        <end position="402"/>
    </location>
</feature>
<feature type="transmembrane region" description="Helical" evidence="6">
    <location>
        <begin position="12"/>
        <end position="32"/>
    </location>
</feature>
<dbReference type="PANTHER" id="PTHR28384">
    <property type="entry name" value="PROGRESSIVE ANKYLOSIS PROTEIN HOMOLOG"/>
    <property type="match status" value="1"/>
</dbReference>
<keyword evidence="3 6" id="KW-0812">Transmembrane</keyword>
<proteinExistence type="predicted"/>
<evidence type="ECO:0000256" key="3">
    <source>
        <dbReference type="ARBA" id="ARBA00022692"/>
    </source>
</evidence>
<protein>
    <recommendedName>
        <fullName evidence="8">Oligosaccharide flippase family protein</fullName>
    </recommendedName>
</protein>
<evidence type="ECO:0000256" key="1">
    <source>
        <dbReference type="ARBA" id="ARBA00004141"/>
    </source>
</evidence>
<dbReference type="Pfam" id="PF07260">
    <property type="entry name" value="ANKH"/>
    <property type="match status" value="1"/>
</dbReference>
<organism evidence="7">
    <name type="scientific">Caldilineaceae bacterium SB0662_bin_9</name>
    <dbReference type="NCBI Taxonomy" id="2605258"/>
    <lineage>
        <taxon>Bacteria</taxon>
        <taxon>Bacillati</taxon>
        <taxon>Chloroflexota</taxon>
        <taxon>Caldilineae</taxon>
        <taxon>Caldilineales</taxon>
        <taxon>Caldilineaceae</taxon>
    </lineage>
</organism>
<evidence type="ECO:0008006" key="8">
    <source>
        <dbReference type="Google" id="ProtNLM"/>
    </source>
</evidence>
<keyword evidence="4 6" id="KW-1133">Transmembrane helix</keyword>
<feature type="transmembrane region" description="Helical" evidence="6">
    <location>
        <begin position="127"/>
        <end position="149"/>
    </location>
</feature>
<feature type="transmembrane region" description="Helical" evidence="6">
    <location>
        <begin position="79"/>
        <end position="102"/>
    </location>
</feature>
<name>A0A6B1DPC8_9CHLR</name>
<dbReference type="EMBL" id="VXPY01000015">
    <property type="protein sequence ID" value="MYD89298.1"/>
    <property type="molecule type" value="Genomic_DNA"/>
</dbReference>
<feature type="transmembrane region" description="Helical" evidence="6">
    <location>
        <begin position="307"/>
        <end position="329"/>
    </location>
</feature>
<feature type="transmembrane region" description="Helical" evidence="6">
    <location>
        <begin position="186"/>
        <end position="209"/>
    </location>
</feature>
<dbReference type="PANTHER" id="PTHR28384:SF1">
    <property type="entry name" value="PROGRESSIVE ANKYLOSIS PROTEIN HOMOLOG"/>
    <property type="match status" value="1"/>
</dbReference>
<dbReference type="InterPro" id="IPR009887">
    <property type="entry name" value="ANKH"/>
</dbReference>
<keyword evidence="2" id="KW-0813">Transport</keyword>
<evidence type="ECO:0000256" key="6">
    <source>
        <dbReference type="SAM" id="Phobius"/>
    </source>
</evidence>
<sequence>MARRNLYLRFSLFLAPLIITIFVQEVSIQWIAAGLARLPFSVQSLAAFGLAWAISSFLTGPLVQTKQMSLVLVERRQSFWVVVLATLMLSSLIMAVQAGAALTGSGHEVLLRLHRVSPQVIEDVQRILALLLLYPLLKGLAHCLVGPLIRNHHTRYSSYAAVLGFAAAALAVLLALQMPLVQARPILLPVMALYASAVTELLVTGIGVWRHRRDIWHTRLHARSETRPLTYGRLLRFFWPLGTMVLVQEFTRPLINLVIARQDDGELWLAVLAVVYALGQWPYRWLNETRTMASAFQHLDPQGRAIRNFNALAGLVSLIISMTLFWTPLRHTILLDWIGLEPELASLCIAPLMIFAAYSPVVAVRSWMQGVTLVERRTLVVTPSVMARMAVIVVSVLLLPSFGFTGAVLGISTLLTGFIAEALTLVAILRGPQLLRAVRTGRLQDA</sequence>
<evidence type="ECO:0000313" key="7">
    <source>
        <dbReference type="EMBL" id="MYD89298.1"/>
    </source>
</evidence>
<feature type="transmembrane region" description="Helical" evidence="6">
    <location>
        <begin position="267"/>
        <end position="286"/>
    </location>
</feature>
<feature type="transmembrane region" description="Helical" evidence="6">
    <location>
        <begin position="156"/>
        <end position="180"/>
    </location>
</feature>
<accession>A0A6B1DPC8</accession>
<feature type="transmembrane region" description="Helical" evidence="6">
    <location>
        <begin position="344"/>
        <end position="364"/>
    </location>
</feature>
<comment type="subcellular location">
    <subcellularLocation>
        <location evidence="1">Membrane</location>
        <topology evidence="1">Multi-pass membrane protein</topology>
    </subcellularLocation>
</comment>
<feature type="transmembrane region" description="Helical" evidence="6">
    <location>
        <begin position="38"/>
        <end position="58"/>
    </location>
</feature>